<feature type="transmembrane region" description="Helical" evidence="5">
    <location>
        <begin position="328"/>
        <end position="347"/>
    </location>
</feature>
<feature type="transmembrane region" description="Helical" evidence="5">
    <location>
        <begin position="20"/>
        <end position="40"/>
    </location>
</feature>
<dbReference type="STRING" id="1963862.B4O97_17695"/>
<dbReference type="InterPro" id="IPR011701">
    <property type="entry name" value="MFS"/>
</dbReference>
<dbReference type="SUPFAM" id="SSF103473">
    <property type="entry name" value="MFS general substrate transporter"/>
    <property type="match status" value="1"/>
</dbReference>
<evidence type="ECO:0000256" key="2">
    <source>
        <dbReference type="ARBA" id="ARBA00022989"/>
    </source>
</evidence>
<keyword evidence="8" id="KW-1185">Reference proteome</keyword>
<dbReference type="InterPro" id="IPR050327">
    <property type="entry name" value="Proton-linked_MCT"/>
</dbReference>
<feature type="transmembrane region" description="Helical" evidence="5">
    <location>
        <begin position="264"/>
        <end position="289"/>
    </location>
</feature>
<evidence type="ECO:0000256" key="5">
    <source>
        <dbReference type="SAM" id="Phobius"/>
    </source>
</evidence>
<feature type="transmembrane region" description="Helical" evidence="5">
    <location>
        <begin position="387"/>
        <end position="406"/>
    </location>
</feature>
<name>A0A1Y1RUT1_9SPIO</name>
<evidence type="ECO:0000259" key="6">
    <source>
        <dbReference type="PROSITE" id="PS50850"/>
    </source>
</evidence>
<feature type="transmembrane region" description="Helical" evidence="5">
    <location>
        <begin position="116"/>
        <end position="145"/>
    </location>
</feature>
<feature type="transmembrane region" description="Helical" evidence="5">
    <location>
        <begin position="90"/>
        <end position="110"/>
    </location>
</feature>
<dbReference type="EMBL" id="MWQY01000028">
    <property type="protein sequence ID" value="ORC30738.1"/>
    <property type="molecule type" value="Genomic_DNA"/>
</dbReference>
<sequence length="447" mass="48381">MRFESRGAGVPFHPRRFSFFYGWIILSLSSLGMLMSIPGQTMGVSVFTDHLMEALSLSRVNLSLAYLLGTVGSALILAQAGKLLDRVGARLMGTVVVLLLGLTLFGVSAVDGIRSFIFRIFPFAGDVFIGFLLISGGFFFMRFLGQGVLTLLSRNMAMKWFDRRRGLANAVIGIVVSFGFSAAPMLLHSLIEDFGWRGAMRVMGMVLLFGFSGVFLLFARDNPFICGLRPDGSPAPADDADDSDPSTRTGPDYTLPEARRTLTFWVYAMSLVLFSLVITAVTFHIISIFDEAGMGAEKAVSIFLPAALISLVFNVGASWASDRMPLKIFLFMLLAGLLIELVAVALLKDGLFFFLMILGHGISGGIMNLLSTVTWPRFFGIRHLGSISGFAMGMTVAGSAAGPYLFSLSLSLFGSYSPICWGSGILGMLILGLAFIAKPPVREREVL</sequence>
<organism evidence="7 8">
    <name type="scientific">Marispirochaeta aestuarii</name>
    <dbReference type="NCBI Taxonomy" id="1963862"/>
    <lineage>
        <taxon>Bacteria</taxon>
        <taxon>Pseudomonadati</taxon>
        <taxon>Spirochaetota</taxon>
        <taxon>Spirochaetia</taxon>
        <taxon>Spirochaetales</taxon>
        <taxon>Spirochaetaceae</taxon>
        <taxon>Marispirochaeta</taxon>
    </lineage>
</organism>
<evidence type="ECO:0000256" key="3">
    <source>
        <dbReference type="ARBA" id="ARBA00023136"/>
    </source>
</evidence>
<evidence type="ECO:0000256" key="4">
    <source>
        <dbReference type="SAM" id="MobiDB-lite"/>
    </source>
</evidence>
<dbReference type="InterPro" id="IPR036259">
    <property type="entry name" value="MFS_trans_sf"/>
</dbReference>
<feature type="region of interest" description="Disordered" evidence="4">
    <location>
        <begin position="234"/>
        <end position="254"/>
    </location>
</feature>
<gene>
    <name evidence="7" type="ORF">B4O97_17695</name>
</gene>
<comment type="caution">
    <text evidence="7">The sequence shown here is derived from an EMBL/GenBank/DDBJ whole genome shotgun (WGS) entry which is preliminary data.</text>
</comment>
<feature type="transmembrane region" description="Helical" evidence="5">
    <location>
        <begin position="60"/>
        <end position="78"/>
    </location>
</feature>
<dbReference type="PROSITE" id="PS50850">
    <property type="entry name" value="MFS"/>
    <property type="match status" value="1"/>
</dbReference>
<feature type="domain" description="Major facilitator superfamily (MFS) profile" evidence="6">
    <location>
        <begin position="24"/>
        <end position="442"/>
    </location>
</feature>
<feature type="transmembrane region" description="Helical" evidence="5">
    <location>
        <begin position="301"/>
        <end position="321"/>
    </location>
</feature>
<dbReference type="InterPro" id="IPR020846">
    <property type="entry name" value="MFS_dom"/>
</dbReference>
<keyword evidence="1 5" id="KW-0812">Transmembrane</keyword>
<feature type="transmembrane region" description="Helical" evidence="5">
    <location>
        <begin position="166"/>
        <end position="187"/>
    </location>
</feature>
<accession>A0A1Y1RUT1</accession>
<dbReference type="PANTHER" id="PTHR11360">
    <property type="entry name" value="MONOCARBOXYLATE TRANSPORTER"/>
    <property type="match status" value="1"/>
</dbReference>
<feature type="transmembrane region" description="Helical" evidence="5">
    <location>
        <begin position="199"/>
        <end position="219"/>
    </location>
</feature>
<evidence type="ECO:0000313" key="8">
    <source>
        <dbReference type="Proteomes" id="UP000192343"/>
    </source>
</evidence>
<dbReference type="PANTHER" id="PTHR11360:SF308">
    <property type="entry name" value="BLL3089 PROTEIN"/>
    <property type="match status" value="1"/>
</dbReference>
<keyword evidence="3 5" id="KW-0472">Membrane</keyword>
<dbReference type="AlphaFoldDB" id="A0A1Y1RUT1"/>
<dbReference type="Proteomes" id="UP000192343">
    <property type="component" value="Unassembled WGS sequence"/>
</dbReference>
<feature type="transmembrane region" description="Helical" evidence="5">
    <location>
        <begin position="412"/>
        <end position="437"/>
    </location>
</feature>
<evidence type="ECO:0000256" key="1">
    <source>
        <dbReference type="ARBA" id="ARBA00022692"/>
    </source>
</evidence>
<dbReference type="Gene3D" id="1.20.1250.20">
    <property type="entry name" value="MFS general substrate transporter like domains"/>
    <property type="match status" value="2"/>
</dbReference>
<proteinExistence type="predicted"/>
<feature type="transmembrane region" description="Helical" evidence="5">
    <location>
        <begin position="353"/>
        <end position="375"/>
    </location>
</feature>
<evidence type="ECO:0000313" key="7">
    <source>
        <dbReference type="EMBL" id="ORC30738.1"/>
    </source>
</evidence>
<protein>
    <recommendedName>
        <fullName evidence="6">Major facilitator superfamily (MFS) profile domain-containing protein</fullName>
    </recommendedName>
</protein>
<dbReference type="GO" id="GO:0022857">
    <property type="term" value="F:transmembrane transporter activity"/>
    <property type="evidence" value="ECO:0007669"/>
    <property type="project" value="InterPro"/>
</dbReference>
<dbReference type="Pfam" id="PF07690">
    <property type="entry name" value="MFS_1"/>
    <property type="match status" value="1"/>
</dbReference>
<reference evidence="7 8" key="1">
    <citation type="submission" date="2017-03" db="EMBL/GenBank/DDBJ databases">
        <title>Draft Genome sequence of Marispirochaeta sp. strain JC444.</title>
        <authorList>
            <person name="Shivani Y."/>
            <person name="Subhash Y."/>
            <person name="Sasikala C."/>
            <person name="Ramana C."/>
        </authorList>
    </citation>
    <scope>NUCLEOTIDE SEQUENCE [LARGE SCALE GENOMIC DNA]</scope>
    <source>
        <strain evidence="7 8">JC444</strain>
    </source>
</reference>
<keyword evidence="2 5" id="KW-1133">Transmembrane helix</keyword>